<keyword evidence="3" id="KW-1185">Reference proteome</keyword>
<evidence type="ECO:0000259" key="1">
    <source>
        <dbReference type="Pfam" id="PF07883"/>
    </source>
</evidence>
<feature type="domain" description="Cupin type-2" evidence="1">
    <location>
        <begin position="48"/>
        <end position="120"/>
    </location>
</feature>
<dbReference type="PANTHER" id="PTHR40112:SF1">
    <property type="entry name" value="H2HPP ISOMERASE"/>
    <property type="match status" value="1"/>
</dbReference>
<dbReference type="RefSeq" id="WP_203979429.1">
    <property type="nucleotide sequence ID" value="NZ_BAAAKY010000030.1"/>
</dbReference>
<gene>
    <name evidence="2" type="ORF">Psi02_63330</name>
</gene>
<dbReference type="AlphaFoldDB" id="A0A8J3XR08"/>
<comment type="caution">
    <text evidence="2">The sequence shown here is derived from an EMBL/GenBank/DDBJ whole genome shotgun (WGS) entry which is preliminary data.</text>
</comment>
<dbReference type="PANTHER" id="PTHR40112">
    <property type="entry name" value="H2HPP ISOMERASE"/>
    <property type="match status" value="1"/>
</dbReference>
<organism evidence="2 3">
    <name type="scientific">Planotetraspora silvatica</name>
    <dbReference type="NCBI Taxonomy" id="234614"/>
    <lineage>
        <taxon>Bacteria</taxon>
        <taxon>Bacillati</taxon>
        <taxon>Actinomycetota</taxon>
        <taxon>Actinomycetes</taxon>
        <taxon>Streptosporangiales</taxon>
        <taxon>Streptosporangiaceae</taxon>
        <taxon>Planotetraspora</taxon>
    </lineage>
</organism>
<protein>
    <submittedName>
        <fullName evidence="2">Mannose-6-phosphate isomerase</fullName>
    </submittedName>
</protein>
<dbReference type="InterPro" id="IPR011051">
    <property type="entry name" value="RmlC_Cupin_sf"/>
</dbReference>
<dbReference type="InterPro" id="IPR052535">
    <property type="entry name" value="Bacilysin_H2HPP_isomerase"/>
</dbReference>
<dbReference type="InterPro" id="IPR014710">
    <property type="entry name" value="RmlC-like_jellyroll"/>
</dbReference>
<sequence>MSDIPLSKQIRVAHREALDTNTTQTPGLIREVAFDARNPDAAHLSAFLSTVKPGAATGAHHHGDQETVLYVVSGMARYRWGDRLENVAEAGRGDFVFIPSHVIHQEINASTEFKTVWAVVRSGVNPIVVNLPELDEYIETPAVEFTVPQ</sequence>
<proteinExistence type="predicted"/>
<dbReference type="SUPFAM" id="SSF51182">
    <property type="entry name" value="RmlC-like cupins"/>
    <property type="match status" value="1"/>
</dbReference>
<dbReference type="Gene3D" id="2.60.120.10">
    <property type="entry name" value="Jelly Rolls"/>
    <property type="match status" value="1"/>
</dbReference>
<name>A0A8J3XR08_9ACTN</name>
<reference evidence="2" key="1">
    <citation type="submission" date="2021-01" db="EMBL/GenBank/DDBJ databases">
        <title>Whole genome shotgun sequence of Planotetraspora silvatica NBRC 100141.</title>
        <authorList>
            <person name="Komaki H."/>
            <person name="Tamura T."/>
        </authorList>
    </citation>
    <scope>NUCLEOTIDE SEQUENCE</scope>
    <source>
        <strain evidence="2">NBRC 100141</strain>
    </source>
</reference>
<evidence type="ECO:0000313" key="2">
    <source>
        <dbReference type="EMBL" id="GII49909.1"/>
    </source>
</evidence>
<dbReference type="GO" id="GO:0016853">
    <property type="term" value="F:isomerase activity"/>
    <property type="evidence" value="ECO:0007669"/>
    <property type="project" value="UniProtKB-KW"/>
</dbReference>
<dbReference type="Pfam" id="PF07883">
    <property type="entry name" value="Cupin_2"/>
    <property type="match status" value="1"/>
</dbReference>
<dbReference type="CDD" id="cd02210">
    <property type="entry name" value="cupin_BLR2406-like"/>
    <property type="match status" value="1"/>
</dbReference>
<dbReference type="Proteomes" id="UP000644610">
    <property type="component" value="Unassembled WGS sequence"/>
</dbReference>
<accession>A0A8J3XR08</accession>
<evidence type="ECO:0000313" key="3">
    <source>
        <dbReference type="Proteomes" id="UP000644610"/>
    </source>
</evidence>
<keyword evidence="2" id="KW-0413">Isomerase</keyword>
<dbReference type="EMBL" id="BOOQ01000046">
    <property type="protein sequence ID" value="GII49909.1"/>
    <property type="molecule type" value="Genomic_DNA"/>
</dbReference>
<dbReference type="InterPro" id="IPR013096">
    <property type="entry name" value="Cupin_2"/>
</dbReference>